<evidence type="ECO:0000313" key="1">
    <source>
        <dbReference type="EMBL" id="KAJ5593383.1"/>
    </source>
</evidence>
<sequence>MPLQPAIRELDGKLLYQGNIDYRLSMKEFMDVTSSCVSDKHWMMGTLFLRDQIIKVCSYNPDDIRTLSWFAAQDMQCFLEILTGSNELVQDKISHEDHENFQTINIETLCEKLFPGLLSITLQSVHEFLSGGEVSRGEYHTTSYDTEAMATIVKALVQLA</sequence>
<organism evidence="1 2">
    <name type="scientific">Penicillium hordei</name>
    <dbReference type="NCBI Taxonomy" id="40994"/>
    <lineage>
        <taxon>Eukaryota</taxon>
        <taxon>Fungi</taxon>
        <taxon>Dikarya</taxon>
        <taxon>Ascomycota</taxon>
        <taxon>Pezizomycotina</taxon>
        <taxon>Eurotiomycetes</taxon>
        <taxon>Eurotiomycetidae</taxon>
        <taxon>Eurotiales</taxon>
        <taxon>Aspergillaceae</taxon>
        <taxon>Penicillium</taxon>
    </lineage>
</organism>
<proteinExistence type="predicted"/>
<dbReference type="EMBL" id="JAQJAE010000005">
    <property type="protein sequence ID" value="KAJ5593383.1"/>
    <property type="molecule type" value="Genomic_DNA"/>
</dbReference>
<evidence type="ECO:0000313" key="2">
    <source>
        <dbReference type="Proteomes" id="UP001213799"/>
    </source>
</evidence>
<dbReference type="AlphaFoldDB" id="A0AAD6GWJ8"/>
<reference evidence="1" key="2">
    <citation type="submission" date="2023-01" db="EMBL/GenBank/DDBJ databases">
        <authorList>
            <person name="Petersen C."/>
        </authorList>
    </citation>
    <scope>NUCLEOTIDE SEQUENCE</scope>
    <source>
        <strain evidence="1">IBT 12815</strain>
    </source>
</reference>
<dbReference type="Proteomes" id="UP001213799">
    <property type="component" value="Unassembled WGS sequence"/>
</dbReference>
<reference evidence="1" key="1">
    <citation type="journal article" date="2023" name="IMA Fungus">
        <title>Comparative genomic study of the Penicillium genus elucidates a diverse pangenome and 15 lateral gene transfer events.</title>
        <authorList>
            <person name="Petersen C."/>
            <person name="Sorensen T."/>
            <person name="Nielsen M.R."/>
            <person name="Sondergaard T.E."/>
            <person name="Sorensen J.L."/>
            <person name="Fitzpatrick D.A."/>
            <person name="Frisvad J.C."/>
            <person name="Nielsen K.L."/>
        </authorList>
    </citation>
    <scope>NUCLEOTIDE SEQUENCE</scope>
    <source>
        <strain evidence="1">IBT 12815</strain>
    </source>
</reference>
<gene>
    <name evidence="1" type="ORF">N7537_010287</name>
</gene>
<dbReference type="RefSeq" id="XP_056750009.1">
    <property type="nucleotide sequence ID" value="XM_056901341.1"/>
</dbReference>
<keyword evidence="2" id="KW-1185">Reference proteome</keyword>
<protein>
    <submittedName>
        <fullName evidence="1">Uncharacterized protein</fullName>
    </submittedName>
</protein>
<accession>A0AAD6GWJ8</accession>
<dbReference type="GeneID" id="81591583"/>
<name>A0AAD6GWJ8_9EURO</name>
<comment type="caution">
    <text evidence="1">The sequence shown here is derived from an EMBL/GenBank/DDBJ whole genome shotgun (WGS) entry which is preliminary data.</text>
</comment>